<keyword evidence="4" id="KW-1185">Reference proteome</keyword>
<gene>
    <name evidence="3" type="ORF">HDA36_002852</name>
</gene>
<name>A0A7W8QMZ0_9ACTN</name>
<protein>
    <recommendedName>
        <fullName evidence="2">DUF3592 domain-containing protein</fullName>
    </recommendedName>
</protein>
<evidence type="ECO:0000313" key="3">
    <source>
        <dbReference type="EMBL" id="MBB5432768.1"/>
    </source>
</evidence>
<dbReference type="Proteomes" id="UP000572635">
    <property type="component" value="Unassembled WGS sequence"/>
</dbReference>
<organism evidence="3 4">
    <name type="scientific">Nocardiopsis composta</name>
    <dbReference type="NCBI Taxonomy" id="157465"/>
    <lineage>
        <taxon>Bacteria</taxon>
        <taxon>Bacillati</taxon>
        <taxon>Actinomycetota</taxon>
        <taxon>Actinomycetes</taxon>
        <taxon>Streptosporangiales</taxon>
        <taxon>Nocardiopsidaceae</taxon>
        <taxon>Nocardiopsis</taxon>
    </lineage>
</organism>
<evidence type="ECO:0000256" key="1">
    <source>
        <dbReference type="SAM" id="Phobius"/>
    </source>
</evidence>
<accession>A0A7W8QMZ0</accession>
<feature type="transmembrane region" description="Helical" evidence="1">
    <location>
        <begin position="106"/>
        <end position="130"/>
    </location>
</feature>
<reference evidence="3 4" key="1">
    <citation type="submission" date="2020-08" db="EMBL/GenBank/DDBJ databases">
        <title>Sequencing the genomes of 1000 actinobacteria strains.</title>
        <authorList>
            <person name="Klenk H.-P."/>
        </authorList>
    </citation>
    <scope>NUCLEOTIDE SEQUENCE [LARGE SCALE GENOMIC DNA]</scope>
    <source>
        <strain evidence="3 4">DSM 44551</strain>
    </source>
</reference>
<keyword evidence="1" id="KW-0472">Membrane</keyword>
<feature type="transmembrane region" description="Helical" evidence="1">
    <location>
        <begin position="6"/>
        <end position="25"/>
    </location>
</feature>
<dbReference type="RefSeq" id="WP_184392291.1">
    <property type="nucleotide sequence ID" value="NZ_BAAAJD010000186.1"/>
</dbReference>
<sequence length="132" mass="14711">MVHLYPLLPILAGIGILCVYFRHVLWTGLLLRNGLYAEGEIVGYAESSTAARMIVRFETHEGEEVLATHESTGWTASKHGDAVTVTYHPNRPQQARIIDAPWLSTWVHGMFGVVGCALIGIGCFLGYLQWWE</sequence>
<keyword evidence="1" id="KW-0812">Transmembrane</keyword>
<feature type="domain" description="DUF3592" evidence="2">
    <location>
        <begin position="49"/>
        <end position="99"/>
    </location>
</feature>
<dbReference type="InterPro" id="IPR021994">
    <property type="entry name" value="DUF3592"/>
</dbReference>
<proteinExistence type="predicted"/>
<comment type="caution">
    <text evidence="3">The sequence shown here is derived from an EMBL/GenBank/DDBJ whole genome shotgun (WGS) entry which is preliminary data.</text>
</comment>
<evidence type="ECO:0000313" key="4">
    <source>
        <dbReference type="Proteomes" id="UP000572635"/>
    </source>
</evidence>
<keyword evidence="1" id="KW-1133">Transmembrane helix</keyword>
<dbReference type="EMBL" id="JACHDB010000001">
    <property type="protein sequence ID" value="MBB5432768.1"/>
    <property type="molecule type" value="Genomic_DNA"/>
</dbReference>
<dbReference type="AlphaFoldDB" id="A0A7W8QMZ0"/>
<evidence type="ECO:0000259" key="2">
    <source>
        <dbReference type="Pfam" id="PF12158"/>
    </source>
</evidence>
<dbReference type="Pfam" id="PF12158">
    <property type="entry name" value="DUF3592"/>
    <property type="match status" value="1"/>
</dbReference>